<dbReference type="GO" id="GO:0009228">
    <property type="term" value="P:thiamine biosynthetic process"/>
    <property type="evidence" value="ECO:0007669"/>
    <property type="project" value="UniProtKB-UniRule"/>
</dbReference>
<feature type="binding site" evidence="10">
    <location>
        <position position="267"/>
    </location>
    <ligand>
        <name>Zn(2+)</name>
        <dbReference type="ChEBI" id="CHEBI:29105"/>
    </ligand>
</feature>
<evidence type="ECO:0000313" key="11">
    <source>
        <dbReference type="EMBL" id="MBS3062808.1"/>
    </source>
</evidence>
<dbReference type="GO" id="GO:0008270">
    <property type="term" value="F:zinc ion binding"/>
    <property type="evidence" value="ECO:0007669"/>
    <property type="project" value="UniProtKB-UniRule"/>
</dbReference>
<dbReference type="Gene3D" id="3.20.20.540">
    <property type="entry name" value="Radical SAM ThiC family, central domain"/>
    <property type="match status" value="1"/>
</dbReference>
<comment type="caution">
    <text evidence="11">The sequence shown here is derived from an EMBL/GenBank/DDBJ whole genome shotgun (WGS) entry which is preliminary data.</text>
</comment>
<evidence type="ECO:0000256" key="3">
    <source>
        <dbReference type="ARBA" id="ARBA00022691"/>
    </source>
</evidence>
<organism evidence="11 12">
    <name type="scientific">Candidatus Iainarchaeum sp</name>
    <dbReference type="NCBI Taxonomy" id="3101447"/>
    <lineage>
        <taxon>Archaea</taxon>
        <taxon>Candidatus Iainarchaeota</taxon>
        <taxon>Candidatus Iainarchaeia</taxon>
        <taxon>Candidatus Iainarchaeales</taxon>
        <taxon>Candidatus Iainarchaeaceae</taxon>
        <taxon>Candidatus Iainarchaeum</taxon>
    </lineage>
</organism>
<keyword evidence="5 10" id="KW-0862">Zinc</keyword>
<dbReference type="InterPro" id="IPR037509">
    <property type="entry name" value="ThiC"/>
</dbReference>
<accession>A0A8T4L694</accession>
<name>A0A8T4L694_9ARCH</name>
<dbReference type="SFLD" id="SFLDG01114">
    <property type="entry name" value="phosphomethylpyrimidine_syntha"/>
    <property type="match status" value="1"/>
</dbReference>
<comment type="pathway">
    <text evidence="10">Cofactor biosynthesis; thiamine diphosphate biosynthesis.</text>
</comment>
<dbReference type="HAMAP" id="MF_00089">
    <property type="entry name" value="ThiC"/>
    <property type="match status" value="1"/>
</dbReference>
<reference evidence="11" key="2">
    <citation type="submission" date="2021-05" db="EMBL/GenBank/DDBJ databases">
        <title>Protein family content uncovers lineage relationships and bacterial pathway maintenance mechanisms in DPANN archaea.</title>
        <authorList>
            <person name="Castelle C.J."/>
            <person name="Meheust R."/>
            <person name="Jaffe A.L."/>
            <person name="Seitz K."/>
            <person name="Gong X."/>
            <person name="Baker B.J."/>
            <person name="Banfield J.F."/>
        </authorList>
    </citation>
    <scope>NUCLEOTIDE SEQUENCE</scope>
    <source>
        <strain evidence="11">RIFCSPLOWO2_01_FULL_58_19</strain>
    </source>
</reference>
<keyword evidence="7 10" id="KW-0408">Iron</keyword>
<feature type="binding site" evidence="10">
    <location>
        <position position="410"/>
    </location>
    <ligand>
        <name>[4Fe-4S] cluster</name>
        <dbReference type="ChEBI" id="CHEBI:49883"/>
        <note>4Fe-4S-S-AdoMet</note>
    </ligand>
</feature>
<dbReference type="NCBIfam" id="NF009895">
    <property type="entry name" value="PRK13352.1"/>
    <property type="match status" value="1"/>
</dbReference>
<protein>
    <recommendedName>
        <fullName evidence="10">Phosphomethylpyrimidine synthase</fullName>
        <ecNumber evidence="10">4.1.99.17</ecNumber>
    </recommendedName>
    <alternativeName>
        <fullName evidence="10">Hydroxymethylpyrimidine phosphate synthase</fullName>
        <shortName evidence="10">HMP-P synthase</shortName>
        <shortName evidence="10">HMP-phosphate synthase</shortName>
        <shortName evidence="10">HMPP synthase</shortName>
    </alternativeName>
    <alternativeName>
        <fullName evidence="10">Thiamine biosynthesis protein ThiC</fullName>
    </alternativeName>
</protein>
<comment type="similarity">
    <text evidence="10">Belongs to the ThiC family.</text>
</comment>
<feature type="binding site" evidence="10">
    <location>
        <position position="96"/>
    </location>
    <ligand>
        <name>substrate</name>
    </ligand>
</feature>
<keyword evidence="4 10" id="KW-0479">Metal-binding</keyword>
<keyword evidence="9 10" id="KW-0456">Lyase</keyword>
<dbReference type="Proteomes" id="UP000678237">
    <property type="component" value="Unassembled WGS sequence"/>
</dbReference>
<feature type="binding site" evidence="10">
    <location>
        <begin position="224"/>
        <end position="227"/>
    </location>
    <ligand>
        <name>substrate</name>
    </ligand>
</feature>
<dbReference type="SFLD" id="SFLDF00407">
    <property type="entry name" value="phosphomethylpyrimidine_syntha"/>
    <property type="match status" value="1"/>
</dbReference>
<dbReference type="PANTHER" id="PTHR30557:SF1">
    <property type="entry name" value="PHOSPHOMETHYLPYRIMIDINE SYNTHASE, CHLOROPLASTIC"/>
    <property type="match status" value="1"/>
</dbReference>
<keyword evidence="3 10" id="KW-0949">S-adenosyl-L-methionine</keyword>
<evidence type="ECO:0000256" key="9">
    <source>
        <dbReference type="ARBA" id="ARBA00023239"/>
    </source>
</evidence>
<evidence type="ECO:0000256" key="7">
    <source>
        <dbReference type="ARBA" id="ARBA00023004"/>
    </source>
</evidence>
<feature type="binding site" evidence="10">
    <location>
        <position position="414"/>
    </location>
    <ligand>
        <name>[4Fe-4S] cluster</name>
        <dbReference type="ChEBI" id="CHEBI:49883"/>
        <note>4Fe-4S-S-AdoMet</note>
    </ligand>
</feature>
<feature type="binding site" evidence="10">
    <location>
        <position position="290"/>
    </location>
    <ligand>
        <name>substrate</name>
    </ligand>
</feature>
<dbReference type="GO" id="GO:0051539">
    <property type="term" value="F:4 iron, 4 sulfur cluster binding"/>
    <property type="evidence" value="ECO:0007669"/>
    <property type="project" value="UniProtKB-KW"/>
</dbReference>
<feature type="binding site" evidence="10">
    <location>
        <position position="125"/>
    </location>
    <ligand>
        <name>substrate</name>
    </ligand>
</feature>
<comment type="function">
    <text evidence="1 10">Catalyzes the synthesis of the hydroxymethylpyrimidine phosphate (HMP-P) moiety of thiamine from aminoimidazole ribotide (AIR) in a radical S-adenosyl-L-methionine (SAM)-dependent reaction.</text>
</comment>
<feature type="binding site" evidence="10">
    <location>
        <position position="331"/>
    </location>
    <ligand>
        <name>Zn(2+)</name>
        <dbReference type="ChEBI" id="CHEBI:29105"/>
    </ligand>
</feature>
<comment type="catalytic activity">
    <reaction evidence="10">
        <text>5-amino-1-(5-phospho-beta-D-ribosyl)imidazole + S-adenosyl-L-methionine = 4-amino-2-methyl-5-(phosphooxymethyl)pyrimidine + CO + 5'-deoxyadenosine + formate + L-methionine + 3 H(+)</text>
        <dbReference type="Rhea" id="RHEA:24840"/>
        <dbReference type="ChEBI" id="CHEBI:15378"/>
        <dbReference type="ChEBI" id="CHEBI:15740"/>
        <dbReference type="ChEBI" id="CHEBI:17245"/>
        <dbReference type="ChEBI" id="CHEBI:17319"/>
        <dbReference type="ChEBI" id="CHEBI:57844"/>
        <dbReference type="ChEBI" id="CHEBI:58354"/>
        <dbReference type="ChEBI" id="CHEBI:59789"/>
        <dbReference type="ChEBI" id="CHEBI:137981"/>
        <dbReference type="EC" id="4.1.99.17"/>
    </reaction>
</comment>
<keyword evidence="6 10" id="KW-0784">Thiamine biosynthesis</keyword>
<dbReference type="AlphaFoldDB" id="A0A8T4L694"/>
<evidence type="ECO:0000256" key="10">
    <source>
        <dbReference type="HAMAP-Rule" id="MF_00089"/>
    </source>
</evidence>
<feature type="binding site" evidence="10">
    <location>
        <position position="161"/>
    </location>
    <ligand>
        <name>substrate</name>
    </ligand>
</feature>
<dbReference type="Pfam" id="PF01964">
    <property type="entry name" value="ThiC_Rad_SAM"/>
    <property type="match status" value="1"/>
</dbReference>
<gene>
    <name evidence="10 11" type="primary">thiC</name>
    <name evidence="11" type="ORF">J4203_02965</name>
</gene>
<evidence type="ECO:0000256" key="8">
    <source>
        <dbReference type="ARBA" id="ARBA00023014"/>
    </source>
</evidence>
<keyword evidence="2 10" id="KW-0004">4Fe-4S</keyword>
<feature type="binding site" evidence="10">
    <location>
        <position position="407"/>
    </location>
    <ligand>
        <name>[4Fe-4S] cluster</name>
        <dbReference type="ChEBI" id="CHEBI:49883"/>
        <note>4Fe-4S-S-AdoMet</note>
    </ligand>
</feature>
<reference evidence="11" key="1">
    <citation type="submission" date="2021-03" db="EMBL/GenBank/DDBJ databases">
        <authorList>
            <person name="Jaffe A."/>
        </authorList>
    </citation>
    <scope>NUCLEOTIDE SEQUENCE</scope>
    <source>
        <strain evidence="11">RIFCSPLOWO2_01_FULL_58_19</strain>
    </source>
</reference>
<proteinExistence type="inferred from homology"/>
<dbReference type="Gene3D" id="6.10.250.620">
    <property type="match status" value="1"/>
</dbReference>
<evidence type="ECO:0000256" key="2">
    <source>
        <dbReference type="ARBA" id="ARBA00022485"/>
    </source>
</evidence>
<evidence type="ECO:0000256" key="5">
    <source>
        <dbReference type="ARBA" id="ARBA00022833"/>
    </source>
</evidence>
<dbReference type="FunFam" id="3.20.20.540:FF:000001">
    <property type="entry name" value="Phosphomethylpyrimidine synthase"/>
    <property type="match status" value="1"/>
</dbReference>
<comment type="cofactor">
    <cofactor evidence="10">
        <name>[4Fe-4S] cluster</name>
        <dbReference type="ChEBI" id="CHEBI:49883"/>
    </cofactor>
    <text evidence="10">Binds 1 [4Fe-4S] cluster per subunit. The cluster is coordinated with 3 cysteines and an exchangeable S-adenosyl-L-methionine.</text>
</comment>
<evidence type="ECO:0000256" key="1">
    <source>
        <dbReference type="ARBA" id="ARBA00003175"/>
    </source>
</evidence>
<evidence type="ECO:0000313" key="12">
    <source>
        <dbReference type="Proteomes" id="UP000678237"/>
    </source>
</evidence>
<dbReference type="InterPro" id="IPR038521">
    <property type="entry name" value="ThiC/Bza_core_dom"/>
</dbReference>
<feature type="binding site" evidence="10">
    <location>
        <position position="67"/>
    </location>
    <ligand>
        <name>substrate</name>
    </ligand>
</feature>
<keyword evidence="8 10" id="KW-0411">Iron-sulfur</keyword>
<dbReference type="EMBL" id="JAGVWE010000003">
    <property type="protein sequence ID" value="MBS3062808.1"/>
    <property type="molecule type" value="Genomic_DNA"/>
</dbReference>
<dbReference type="SFLD" id="SFLDS00113">
    <property type="entry name" value="Radical_SAM_Phosphomethylpyrim"/>
    <property type="match status" value="1"/>
</dbReference>
<evidence type="ECO:0000256" key="4">
    <source>
        <dbReference type="ARBA" id="ARBA00022723"/>
    </source>
</evidence>
<feature type="binding site" evidence="10">
    <location>
        <position position="263"/>
    </location>
    <ligand>
        <name>substrate</name>
    </ligand>
</feature>
<dbReference type="NCBIfam" id="TIGR00190">
    <property type="entry name" value="thiC"/>
    <property type="match status" value="1"/>
</dbReference>
<dbReference type="GO" id="GO:0009229">
    <property type="term" value="P:thiamine diphosphate biosynthetic process"/>
    <property type="evidence" value="ECO:0007669"/>
    <property type="project" value="UniProtKB-UniRule"/>
</dbReference>
<dbReference type="PANTHER" id="PTHR30557">
    <property type="entry name" value="THIAMINE BIOSYNTHESIS PROTEIN THIC"/>
    <property type="match status" value="1"/>
</dbReference>
<dbReference type="InterPro" id="IPR002817">
    <property type="entry name" value="ThiC/BzaA/B"/>
</dbReference>
<dbReference type="GO" id="GO:0070284">
    <property type="term" value="F:phosphomethylpyrimidine synthase activity"/>
    <property type="evidence" value="ECO:0007669"/>
    <property type="project" value="UniProtKB-EC"/>
</dbReference>
<evidence type="ECO:0000256" key="6">
    <source>
        <dbReference type="ARBA" id="ARBA00022977"/>
    </source>
</evidence>
<feature type="binding site" evidence="10">
    <location>
        <begin position="183"/>
        <end position="185"/>
    </location>
    <ligand>
        <name>substrate</name>
    </ligand>
</feature>
<dbReference type="EC" id="4.1.99.17" evidence="10"/>
<sequence>MKTIVERARDGELTEEMQFVALREGVSPEFVREGLVSGRIIIPRNPLHASLVPMGIGKGLRTKINANLGTSKGMAQLEAELKKLHLAVHFGADTVMDLSTGGDLKEVRDAVVKACPVPVGSVPIYEAAAKAKHHFMNLSEKEIFDALEAHAKSGIDYMTIHAGMTKKALQCMDEQKRIADVVSRGGGILAVWMRHNNRENPLYEGYEQVLELLHKYDVTVSLGDSLRPGAIHDASDKAQFEELRTLGELQQRTLKAGVQCMVEGPGHVPLHQIEYNMKLQQELCHEAPFYVLGPLVTDIAPGYDHITSAIGAALAGWHGADMLCYVTPAEHLRLPLPEDVKEGVIAYRIAAHAADIAKGVSGAMEWDNELSRARKALDWEKQYALALDPEKARKMREEVMPRDKRACSMCDTLCPMMAMNLYYTEWKKDGQKPQPVPAGVHGHSP</sequence>